<dbReference type="Gene3D" id="6.10.250.2800">
    <property type="match status" value="1"/>
</dbReference>
<dbReference type="InterPro" id="IPR055460">
    <property type="entry name" value="IFT52_central"/>
</dbReference>
<dbReference type="PANTHER" id="PTHR12969:SF7">
    <property type="entry name" value="INTRAFLAGELLAR TRANSPORT PROTEIN 52 HOMOLOG"/>
    <property type="match status" value="1"/>
</dbReference>
<dbReference type="EMBL" id="BTSX01000001">
    <property type="protein sequence ID" value="GMS79003.1"/>
    <property type="molecule type" value="Genomic_DNA"/>
</dbReference>
<evidence type="ECO:0000313" key="5">
    <source>
        <dbReference type="Proteomes" id="UP001432027"/>
    </source>
</evidence>
<feature type="domain" description="IFT52 central" evidence="2">
    <location>
        <begin position="170"/>
        <end position="254"/>
    </location>
</feature>
<dbReference type="InterPro" id="IPR055458">
    <property type="entry name" value="IFT52_GIFT"/>
</dbReference>
<sequence>EQGTNINFFLEEFGIFANPDCVIRTVFYKYFDPKEALVSNGIINRAIPVAAGKPSSNDQNANAQSLAFVYPYGCTLNINRSSAAVLSTGSTCFPVSRPVAAFHTHEESNGRMVVVGSAHIFHDSYIDKEDNAKILKVFTDFLTGEFDPNRMDASEPDLVDYYPVPDHIYLSEQFKVPLSEGDADPNMIGTDFMKMFDMQLTSFDFGKWPKVLKVYDELNVKADRLSFIAPTFEVPILRLQPAVFPPIFRELPPPELELFDLDEMFSSREVRMTQLFHKCEEKDLEYFVREAGDALDINSSLAPGDRNARRILERMLHHLIEYKKDDDSMPRDEDLFNVPVGNLDVADFSDLEDYDD</sequence>
<evidence type="ECO:0000259" key="3">
    <source>
        <dbReference type="Pfam" id="PF23355"/>
    </source>
</evidence>
<dbReference type="Pfam" id="PF21178">
    <property type="entry name" value="Itf52_C"/>
    <property type="match status" value="1"/>
</dbReference>
<organism evidence="4 5">
    <name type="scientific">Pristionchus entomophagus</name>
    <dbReference type="NCBI Taxonomy" id="358040"/>
    <lineage>
        <taxon>Eukaryota</taxon>
        <taxon>Metazoa</taxon>
        <taxon>Ecdysozoa</taxon>
        <taxon>Nematoda</taxon>
        <taxon>Chromadorea</taxon>
        <taxon>Rhabditida</taxon>
        <taxon>Rhabditina</taxon>
        <taxon>Diplogasteromorpha</taxon>
        <taxon>Diplogasteroidea</taxon>
        <taxon>Neodiplogasteridae</taxon>
        <taxon>Pristionchus</taxon>
    </lineage>
</organism>
<dbReference type="GO" id="GO:0030992">
    <property type="term" value="C:intraciliary transport particle B"/>
    <property type="evidence" value="ECO:0007669"/>
    <property type="project" value="TreeGrafter"/>
</dbReference>
<evidence type="ECO:0000259" key="2">
    <source>
        <dbReference type="Pfam" id="PF23352"/>
    </source>
</evidence>
<dbReference type="Proteomes" id="UP001432027">
    <property type="component" value="Unassembled WGS sequence"/>
</dbReference>
<dbReference type="GO" id="GO:0060271">
    <property type="term" value="P:cilium assembly"/>
    <property type="evidence" value="ECO:0007669"/>
    <property type="project" value="TreeGrafter"/>
</dbReference>
<dbReference type="PANTHER" id="PTHR12969">
    <property type="entry name" value="NGD5/OSM-6/IFT52"/>
    <property type="match status" value="1"/>
</dbReference>
<evidence type="ECO:0000259" key="1">
    <source>
        <dbReference type="Pfam" id="PF21178"/>
    </source>
</evidence>
<dbReference type="Pfam" id="PF23352">
    <property type="entry name" value="IFT52_central"/>
    <property type="match status" value="1"/>
</dbReference>
<keyword evidence="5" id="KW-1185">Reference proteome</keyword>
<dbReference type="CDD" id="cd23683">
    <property type="entry name" value="IFT52_CTD"/>
    <property type="match status" value="1"/>
</dbReference>
<dbReference type="GO" id="GO:0005929">
    <property type="term" value="C:cilium"/>
    <property type="evidence" value="ECO:0007669"/>
    <property type="project" value="TreeGrafter"/>
</dbReference>
<dbReference type="GO" id="GO:0005814">
    <property type="term" value="C:centriole"/>
    <property type="evidence" value="ECO:0007669"/>
    <property type="project" value="TreeGrafter"/>
</dbReference>
<name>A0AAV5SEA4_9BILA</name>
<dbReference type="AlphaFoldDB" id="A0AAV5SEA4"/>
<comment type="caution">
    <text evidence="4">The sequence shown here is derived from an EMBL/GenBank/DDBJ whole genome shotgun (WGS) entry which is preliminary data.</text>
</comment>
<dbReference type="InterPro" id="IPR039975">
    <property type="entry name" value="IFT52"/>
</dbReference>
<feature type="domain" description="Intraflagellar transport protein 52 C-terminal" evidence="1">
    <location>
        <begin position="265"/>
        <end position="316"/>
    </location>
</feature>
<accession>A0AAV5SEA4</accession>
<dbReference type="InterPro" id="IPR048643">
    <property type="entry name" value="Itf52_C"/>
</dbReference>
<reference evidence="4" key="1">
    <citation type="submission" date="2023-10" db="EMBL/GenBank/DDBJ databases">
        <title>Genome assembly of Pristionchus species.</title>
        <authorList>
            <person name="Yoshida K."/>
            <person name="Sommer R.J."/>
        </authorList>
    </citation>
    <scope>NUCLEOTIDE SEQUENCE</scope>
    <source>
        <strain evidence="4">RS0144</strain>
    </source>
</reference>
<proteinExistence type="predicted"/>
<feature type="domain" description="IFT52 GIFT" evidence="3">
    <location>
        <begin position="3"/>
        <end position="153"/>
    </location>
</feature>
<gene>
    <name evidence="4" type="ORF">PENTCL1PPCAC_1178</name>
</gene>
<feature type="non-terminal residue" evidence="4">
    <location>
        <position position="1"/>
    </location>
</feature>
<dbReference type="GO" id="GO:0042073">
    <property type="term" value="P:intraciliary transport"/>
    <property type="evidence" value="ECO:0007669"/>
    <property type="project" value="TreeGrafter"/>
</dbReference>
<feature type="non-terminal residue" evidence="4">
    <location>
        <position position="356"/>
    </location>
</feature>
<protein>
    <recommendedName>
        <fullName evidence="6">Osm-6</fullName>
    </recommendedName>
</protein>
<dbReference type="Pfam" id="PF23355">
    <property type="entry name" value="IFT52_GIFT"/>
    <property type="match status" value="1"/>
</dbReference>
<evidence type="ECO:0008006" key="6">
    <source>
        <dbReference type="Google" id="ProtNLM"/>
    </source>
</evidence>
<evidence type="ECO:0000313" key="4">
    <source>
        <dbReference type="EMBL" id="GMS79003.1"/>
    </source>
</evidence>